<evidence type="ECO:0000313" key="2">
    <source>
        <dbReference type="EMBL" id="GBP45038.1"/>
    </source>
</evidence>
<protein>
    <submittedName>
        <fullName evidence="2">Uncharacterized protein</fullName>
    </submittedName>
</protein>
<dbReference type="EMBL" id="BGZK01000463">
    <property type="protein sequence ID" value="GBP45038.1"/>
    <property type="molecule type" value="Genomic_DNA"/>
</dbReference>
<dbReference type="AlphaFoldDB" id="A0A4C1W160"/>
<accession>A0A4C1W160</accession>
<evidence type="ECO:0000256" key="1">
    <source>
        <dbReference type="SAM" id="MobiDB-lite"/>
    </source>
</evidence>
<sequence length="74" mass="8072">MEPQPPQDNVYLLLSKNANGTSGSSSIAFNKQVRQRRLCTRDVLCPRAVLPNQFAGPSWGDSPPALRRLPAPGQ</sequence>
<gene>
    <name evidence="2" type="ORF">EVAR_23512_1</name>
</gene>
<reference evidence="2 3" key="1">
    <citation type="journal article" date="2019" name="Commun. Biol.">
        <title>The bagworm genome reveals a unique fibroin gene that provides high tensile strength.</title>
        <authorList>
            <person name="Kono N."/>
            <person name="Nakamura H."/>
            <person name="Ohtoshi R."/>
            <person name="Tomita M."/>
            <person name="Numata K."/>
            <person name="Arakawa K."/>
        </authorList>
    </citation>
    <scope>NUCLEOTIDE SEQUENCE [LARGE SCALE GENOMIC DNA]</scope>
</reference>
<comment type="caution">
    <text evidence="2">The sequence shown here is derived from an EMBL/GenBank/DDBJ whole genome shotgun (WGS) entry which is preliminary data.</text>
</comment>
<proteinExistence type="predicted"/>
<keyword evidence="3" id="KW-1185">Reference proteome</keyword>
<name>A0A4C1W160_EUMVA</name>
<feature type="region of interest" description="Disordered" evidence="1">
    <location>
        <begin position="52"/>
        <end position="74"/>
    </location>
</feature>
<evidence type="ECO:0000313" key="3">
    <source>
        <dbReference type="Proteomes" id="UP000299102"/>
    </source>
</evidence>
<organism evidence="2 3">
    <name type="scientific">Eumeta variegata</name>
    <name type="common">Bagworm moth</name>
    <name type="synonym">Eumeta japonica</name>
    <dbReference type="NCBI Taxonomy" id="151549"/>
    <lineage>
        <taxon>Eukaryota</taxon>
        <taxon>Metazoa</taxon>
        <taxon>Ecdysozoa</taxon>
        <taxon>Arthropoda</taxon>
        <taxon>Hexapoda</taxon>
        <taxon>Insecta</taxon>
        <taxon>Pterygota</taxon>
        <taxon>Neoptera</taxon>
        <taxon>Endopterygota</taxon>
        <taxon>Lepidoptera</taxon>
        <taxon>Glossata</taxon>
        <taxon>Ditrysia</taxon>
        <taxon>Tineoidea</taxon>
        <taxon>Psychidae</taxon>
        <taxon>Oiketicinae</taxon>
        <taxon>Eumeta</taxon>
    </lineage>
</organism>
<dbReference type="Proteomes" id="UP000299102">
    <property type="component" value="Unassembled WGS sequence"/>
</dbReference>